<dbReference type="InterPro" id="IPR049317">
    <property type="entry name" value="GCIP-like_N"/>
</dbReference>
<dbReference type="Pfam" id="PF13324">
    <property type="entry name" value="GCIP_N"/>
    <property type="match status" value="1"/>
</dbReference>
<sequence length="370" mass="39738">MSDSQRAAAENSLSAARANIAASLRALDVIGKTSSNSTAVPVPASGLHDITIQLLTQLRQTVTTLALTFKPPLTAEAIRPYLDKLTDQVGRLVSCVLAAAGGGGEATSSLVESWNDAVVRVGDEIQRLLTILEKGVREPQASSSKGESPYLAHTGMVWEAIDKVSGTLPTDERSAVQQCWEGQKDTVRDAWTEFKEMLEDADEDDDEDDIFGAGDEDDDEWAELEKAMGGKMTADEKKRAETAKSVFGLHQILHATVPRYLHLLELQPEMTYGPLLAAGAEVVAALDTAISGMYPKQDVAEIIGSVDALNAKGRALATAFRARLAQSAAPEDQGAVAKSFVDRWETRLDLEVKAWDEAKLSMSALADALE</sequence>
<dbReference type="InterPro" id="IPR026907">
    <property type="entry name" value="GCIP-like"/>
</dbReference>
<evidence type="ECO:0000313" key="3">
    <source>
        <dbReference type="Proteomes" id="UP000279236"/>
    </source>
</evidence>
<dbReference type="GO" id="GO:0005634">
    <property type="term" value="C:nucleus"/>
    <property type="evidence" value="ECO:0007669"/>
    <property type="project" value="TreeGrafter"/>
</dbReference>
<dbReference type="STRING" id="105984.A0A427Y613"/>
<reference evidence="2 3" key="1">
    <citation type="submission" date="2018-11" db="EMBL/GenBank/DDBJ databases">
        <title>Genome sequence of Apiotrichum porosum DSM 27194.</title>
        <authorList>
            <person name="Aliyu H."/>
            <person name="Gorte O."/>
            <person name="Ochsenreither K."/>
        </authorList>
    </citation>
    <scope>NUCLEOTIDE SEQUENCE [LARGE SCALE GENOMIC DNA]</scope>
    <source>
        <strain evidence="2 3">DSM 27194</strain>
    </source>
</reference>
<evidence type="ECO:0000313" key="2">
    <source>
        <dbReference type="EMBL" id="RSH86525.1"/>
    </source>
</evidence>
<dbReference type="EMBL" id="RSCE01000002">
    <property type="protein sequence ID" value="RSH86525.1"/>
    <property type="molecule type" value="Genomic_DNA"/>
</dbReference>
<proteinExistence type="predicted"/>
<dbReference type="Gene3D" id="1.20.1420.10">
    <property type="entry name" value="Talin, central domain"/>
    <property type="match status" value="1"/>
</dbReference>
<dbReference type="AlphaFoldDB" id="A0A427Y613"/>
<keyword evidence="3" id="KW-1185">Reference proteome</keyword>
<accession>A0A427Y613</accession>
<feature type="domain" description="Cyclin-D1-binding protein 1-like N-terminal" evidence="1">
    <location>
        <begin position="53"/>
        <end position="200"/>
    </location>
</feature>
<dbReference type="GeneID" id="39589335"/>
<dbReference type="RefSeq" id="XP_028479310.1">
    <property type="nucleotide sequence ID" value="XM_028620338.1"/>
</dbReference>
<dbReference type="OrthoDB" id="41588at2759"/>
<dbReference type="PANTHER" id="PTHR15492">
    <property type="entry name" value="CYCLIN D1-BINDING PROTEIN 1"/>
    <property type="match status" value="1"/>
</dbReference>
<dbReference type="Proteomes" id="UP000279236">
    <property type="component" value="Unassembled WGS sequence"/>
</dbReference>
<name>A0A427Y613_9TREE</name>
<protein>
    <recommendedName>
        <fullName evidence="1">Cyclin-D1-binding protein 1-like N-terminal domain-containing protein</fullName>
    </recommendedName>
</protein>
<dbReference type="PANTHER" id="PTHR15492:SF1">
    <property type="entry name" value="CYCLIN-D1-BINDING PROTEIN 1"/>
    <property type="match status" value="1"/>
</dbReference>
<comment type="caution">
    <text evidence="2">The sequence shown here is derived from an EMBL/GenBank/DDBJ whole genome shotgun (WGS) entry which is preliminary data.</text>
</comment>
<evidence type="ECO:0000259" key="1">
    <source>
        <dbReference type="Pfam" id="PF13324"/>
    </source>
</evidence>
<dbReference type="Gene3D" id="1.20.1410.10">
    <property type="entry name" value="I/LWEQ domain"/>
    <property type="match status" value="1"/>
</dbReference>
<gene>
    <name evidence="2" type="ORF">EHS24_004792</name>
</gene>
<organism evidence="2 3">
    <name type="scientific">Apiotrichum porosum</name>
    <dbReference type="NCBI Taxonomy" id="105984"/>
    <lineage>
        <taxon>Eukaryota</taxon>
        <taxon>Fungi</taxon>
        <taxon>Dikarya</taxon>
        <taxon>Basidiomycota</taxon>
        <taxon>Agaricomycotina</taxon>
        <taxon>Tremellomycetes</taxon>
        <taxon>Trichosporonales</taxon>
        <taxon>Trichosporonaceae</taxon>
        <taxon>Apiotrichum</taxon>
    </lineage>
</organism>